<reference evidence="3" key="1">
    <citation type="submission" date="2020-01" db="EMBL/GenBank/DDBJ databases">
        <authorList>
            <person name="Meier V. D."/>
            <person name="Meier V D."/>
        </authorList>
    </citation>
    <scope>NUCLEOTIDE SEQUENCE</scope>
    <source>
        <strain evidence="3">HLG_WM_MAG_10</strain>
    </source>
</reference>
<accession>A0A6S6SCV7</accession>
<evidence type="ECO:0000256" key="2">
    <source>
        <dbReference type="SAM" id="Phobius"/>
    </source>
</evidence>
<sequence>MQDAFIKFFTTGDTTQTVVFVILLLISFLLGMLVWALLAHYPASRKLKKQNKDLDAENTVLKKDNKDLSERYTVVNAKLSRASEDLRTAEANLEEKNEKVIAQSKKIGELSEDLELYKDNARNYKEANEKLLEEYKKMSREHENTMTKMEDMKILVEEVEQEKGAMIKGHLAVADDKLIADQKLKIAEEKLTKATETVRLLTKDLDAALEQKAELKKMLFDLEETGQLDGTNDADLKKQLIGLKGHVRDLESENSDLMGRLAPFIAAEQSNSTEDEAIEVLLVNLLVDAESNMETDGFYSDYDESQLIEDKIYLEKSLTEKPVLEEVAEEEVIEVNATEAAIMDQVLIQADDAMTLQGFYQDIDDAVLMQSDEGIEEVGDEEMMDRYLDNTAELFKKVLFYDEEVASEQFIENQDLLTDELSKLSFIDAAEDAPSDKVVLDDADHSDMNLALEQAVQVMTVEGLYAPIDTDKLIASSDEVEEPNRYYDQEKDYEHTVLEEIGRSIPRAGLDEKDDLKKIDGIGMFVEQRLNQLEIYTYKQISQFDEAFIAKLGAALGFSEQTIARDEWVKQATLLIEQKD</sequence>
<evidence type="ECO:0000256" key="1">
    <source>
        <dbReference type="SAM" id="Coils"/>
    </source>
</evidence>
<feature type="transmembrane region" description="Helical" evidence="2">
    <location>
        <begin position="18"/>
        <end position="39"/>
    </location>
</feature>
<keyword evidence="2" id="KW-0812">Transmembrane</keyword>
<name>A0A6S6SCV7_9BACT</name>
<keyword evidence="1" id="KW-0175">Coiled coil</keyword>
<keyword evidence="2" id="KW-0472">Membrane</keyword>
<dbReference type="EMBL" id="CACVAQ010000061">
    <property type="protein sequence ID" value="CAA6801142.1"/>
    <property type="molecule type" value="Genomic_DNA"/>
</dbReference>
<organism evidence="3">
    <name type="scientific">uncultured Aureispira sp</name>
    <dbReference type="NCBI Taxonomy" id="1331704"/>
    <lineage>
        <taxon>Bacteria</taxon>
        <taxon>Pseudomonadati</taxon>
        <taxon>Bacteroidota</taxon>
        <taxon>Saprospiria</taxon>
        <taxon>Saprospirales</taxon>
        <taxon>Saprospiraceae</taxon>
        <taxon>Aureispira</taxon>
        <taxon>environmental samples</taxon>
    </lineage>
</organism>
<keyword evidence="2" id="KW-1133">Transmembrane helix</keyword>
<dbReference type="AlphaFoldDB" id="A0A6S6SCV7"/>
<evidence type="ECO:0000313" key="3">
    <source>
        <dbReference type="EMBL" id="CAA6801142.1"/>
    </source>
</evidence>
<protein>
    <submittedName>
        <fullName evidence="3">Uncharacterized protein</fullName>
    </submittedName>
</protein>
<proteinExistence type="predicted"/>
<gene>
    <name evidence="3" type="ORF">HELGO_WM30827</name>
</gene>
<dbReference type="Gene3D" id="1.20.5.340">
    <property type="match status" value="1"/>
</dbReference>
<feature type="coiled-coil region" evidence="1">
    <location>
        <begin position="44"/>
        <end position="225"/>
    </location>
</feature>